<dbReference type="CDD" id="cd13714">
    <property type="entry name" value="PBP2_iGluR_Kainate"/>
    <property type="match status" value="1"/>
</dbReference>
<feature type="domain" description="Ionotropic glutamate receptor L-glutamate and glycine-binding" evidence="18">
    <location>
        <begin position="121"/>
        <end position="186"/>
    </location>
</feature>
<reference evidence="19 20" key="1">
    <citation type="journal article" date="2024" name="BMC Genomics">
        <title>Genome assembly of redclaw crayfish (Cherax quadricarinatus) provides insights into its immune adaptation and hypoxia tolerance.</title>
        <authorList>
            <person name="Liu Z."/>
            <person name="Zheng J."/>
            <person name="Li H."/>
            <person name="Fang K."/>
            <person name="Wang S."/>
            <person name="He J."/>
            <person name="Zhou D."/>
            <person name="Weng S."/>
            <person name="Chi M."/>
            <person name="Gu Z."/>
            <person name="He J."/>
            <person name="Li F."/>
            <person name="Wang M."/>
        </authorList>
    </citation>
    <scope>NUCLEOTIDE SEQUENCE [LARGE SCALE GENOMIC DNA]</scope>
    <source>
        <strain evidence="19">ZL_2023a</strain>
    </source>
</reference>
<dbReference type="GO" id="GO:0022824">
    <property type="term" value="F:transmitter-gated monoatomic ion channel activity"/>
    <property type="evidence" value="ECO:0007669"/>
    <property type="project" value="UniProtKB-ARBA"/>
</dbReference>
<feature type="transmembrane region" description="Helical" evidence="16">
    <location>
        <begin position="441"/>
        <end position="465"/>
    </location>
</feature>
<dbReference type="FunFam" id="1.10.287.70:FF:000134">
    <property type="entry name" value="Glutamate receptor, ionotropic kainate"/>
    <property type="match status" value="1"/>
</dbReference>
<dbReference type="InterPro" id="IPR001320">
    <property type="entry name" value="Iontro_rcpt_C"/>
</dbReference>
<keyword evidence="13" id="KW-1071">Ligand-gated ion channel</keyword>
<evidence type="ECO:0000256" key="5">
    <source>
        <dbReference type="ARBA" id="ARBA00022729"/>
    </source>
</evidence>
<evidence type="ECO:0000256" key="13">
    <source>
        <dbReference type="ARBA" id="ARBA00023286"/>
    </source>
</evidence>
<dbReference type="GO" id="GO:0007166">
    <property type="term" value="P:cell surface receptor signaling pathway"/>
    <property type="evidence" value="ECO:0007669"/>
    <property type="project" value="UniProtKB-ARBA"/>
</dbReference>
<gene>
    <name evidence="19" type="ORF">OTU49_005417</name>
</gene>
<dbReference type="Gene3D" id="3.40.190.10">
    <property type="entry name" value="Periplasmic binding protein-like II"/>
    <property type="match status" value="1"/>
</dbReference>
<keyword evidence="2" id="KW-0813">Transport</keyword>
<keyword evidence="11" id="KW-0325">Glycoprotein</keyword>
<evidence type="ECO:0000256" key="7">
    <source>
        <dbReference type="ARBA" id="ARBA00023018"/>
    </source>
</evidence>
<evidence type="ECO:0000256" key="11">
    <source>
        <dbReference type="ARBA" id="ARBA00023180"/>
    </source>
</evidence>
<name>A0AAW0WX20_CHEQU</name>
<dbReference type="SUPFAM" id="SSF53822">
    <property type="entry name" value="Periplasmic binding protein-like I"/>
    <property type="match status" value="1"/>
</dbReference>
<dbReference type="EMBL" id="JARKIK010000047">
    <property type="protein sequence ID" value="KAK8735500.1"/>
    <property type="molecule type" value="Genomic_DNA"/>
</dbReference>
<dbReference type="PANTHER" id="PTHR18966">
    <property type="entry name" value="IONOTROPIC GLUTAMATE RECEPTOR"/>
    <property type="match status" value="1"/>
</dbReference>
<dbReference type="InterPro" id="IPR001828">
    <property type="entry name" value="ANF_lig-bd_rcpt"/>
</dbReference>
<dbReference type="Gene3D" id="1.10.287.70">
    <property type="match status" value="1"/>
</dbReference>
<keyword evidence="9 16" id="KW-0472">Membrane</keyword>
<proteinExistence type="inferred from homology"/>
<accession>A0AAW0WX20</accession>
<dbReference type="InterPro" id="IPR015683">
    <property type="entry name" value="Ionotropic_Glu_rcpt"/>
</dbReference>
<keyword evidence="3" id="KW-1003">Cell membrane</keyword>
<dbReference type="Pfam" id="PF10613">
    <property type="entry name" value="Lig_chan-Glu_bd"/>
    <property type="match status" value="1"/>
</dbReference>
<evidence type="ECO:0000256" key="10">
    <source>
        <dbReference type="ARBA" id="ARBA00023170"/>
    </source>
</evidence>
<dbReference type="FunFam" id="3.40.190.10:FF:000061">
    <property type="entry name" value="Glutamate receptor, ionotropic kainate"/>
    <property type="match status" value="1"/>
</dbReference>
<dbReference type="Proteomes" id="UP001445076">
    <property type="component" value="Unassembled WGS sequence"/>
</dbReference>
<protein>
    <submittedName>
        <fullName evidence="19">Uncharacterized protein</fullName>
    </submittedName>
</protein>
<evidence type="ECO:0000256" key="12">
    <source>
        <dbReference type="ARBA" id="ARBA00023257"/>
    </source>
</evidence>
<keyword evidence="8" id="KW-0406">Ion transport</keyword>
<feature type="transmembrane region" description="Helical" evidence="16">
    <location>
        <begin position="242"/>
        <end position="261"/>
    </location>
</feature>
<dbReference type="FunFam" id="3.40.190.10:FF:000001">
    <property type="entry name" value="Glutamate receptor ionotropic, kainate 2"/>
    <property type="match status" value="1"/>
</dbReference>
<dbReference type="AlphaFoldDB" id="A0AAW0WX20"/>
<evidence type="ECO:0000256" key="1">
    <source>
        <dbReference type="ARBA" id="ARBA00008685"/>
    </source>
</evidence>
<dbReference type="Pfam" id="PF00060">
    <property type="entry name" value="Lig_chan"/>
    <property type="match status" value="1"/>
</dbReference>
<keyword evidence="5" id="KW-0732">Signal</keyword>
<evidence type="ECO:0000256" key="3">
    <source>
        <dbReference type="ARBA" id="ARBA00022475"/>
    </source>
</evidence>
<keyword evidence="7" id="KW-0770">Synapse</keyword>
<keyword evidence="14" id="KW-0407">Ion channel</keyword>
<evidence type="ECO:0000256" key="15">
    <source>
        <dbReference type="ARBA" id="ARBA00034104"/>
    </source>
</evidence>
<organism evidence="19 20">
    <name type="scientific">Cherax quadricarinatus</name>
    <name type="common">Australian red claw crayfish</name>
    <dbReference type="NCBI Taxonomy" id="27406"/>
    <lineage>
        <taxon>Eukaryota</taxon>
        <taxon>Metazoa</taxon>
        <taxon>Ecdysozoa</taxon>
        <taxon>Arthropoda</taxon>
        <taxon>Crustacea</taxon>
        <taxon>Multicrustacea</taxon>
        <taxon>Malacostraca</taxon>
        <taxon>Eumalacostraca</taxon>
        <taxon>Eucarida</taxon>
        <taxon>Decapoda</taxon>
        <taxon>Pleocyemata</taxon>
        <taxon>Astacidea</taxon>
        <taxon>Parastacoidea</taxon>
        <taxon>Parastacidae</taxon>
        <taxon>Cherax</taxon>
    </lineage>
</organism>
<evidence type="ECO:0000256" key="14">
    <source>
        <dbReference type="ARBA" id="ARBA00023303"/>
    </source>
</evidence>
<evidence type="ECO:0000259" key="18">
    <source>
        <dbReference type="SMART" id="SM00918"/>
    </source>
</evidence>
<dbReference type="SMART" id="SM00918">
    <property type="entry name" value="Lig_chan-Glu_bd"/>
    <property type="match status" value="1"/>
</dbReference>
<feature type="domain" description="Ionotropic glutamate receptor C-terminal" evidence="17">
    <location>
        <begin position="111"/>
        <end position="416"/>
    </location>
</feature>
<evidence type="ECO:0000256" key="4">
    <source>
        <dbReference type="ARBA" id="ARBA00022692"/>
    </source>
</evidence>
<dbReference type="Pfam" id="PF01094">
    <property type="entry name" value="ANF_receptor"/>
    <property type="match status" value="1"/>
</dbReference>
<keyword evidence="4 16" id="KW-0812">Transmembrane</keyword>
<dbReference type="SMART" id="SM00079">
    <property type="entry name" value="PBPe"/>
    <property type="match status" value="1"/>
</dbReference>
<dbReference type="InterPro" id="IPR019594">
    <property type="entry name" value="Glu/Gly-bd"/>
</dbReference>
<feature type="non-terminal residue" evidence="19">
    <location>
        <position position="1"/>
    </location>
</feature>
<evidence type="ECO:0000256" key="9">
    <source>
        <dbReference type="ARBA" id="ARBA00023136"/>
    </source>
</evidence>
<keyword evidence="20" id="KW-1185">Reference proteome</keyword>
<evidence type="ECO:0000256" key="8">
    <source>
        <dbReference type="ARBA" id="ARBA00023065"/>
    </source>
</evidence>
<evidence type="ECO:0000259" key="17">
    <source>
        <dbReference type="SMART" id="SM00079"/>
    </source>
</evidence>
<keyword evidence="10" id="KW-0675">Receptor</keyword>
<dbReference type="Gene3D" id="3.40.50.2300">
    <property type="match status" value="2"/>
</dbReference>
<dbReference type="GO" id="GO:0045211">
    <property type="term" value="C:postsynaptic membrane"/>
    <property type="evidence" value="ECO:0007669"/>
    <property type="project" value="UniProtKB-SubCell"/>
</dbReference>
<keyword evidence="12" id="KW-0628">Postsynaptic cell membrane</keyword>
<comment type="caution">
    <text evidence="19">The sequence shown here is derived from an EMBL/GenBank/DDBJ whole genome shotgun (WGS) entry which is preliminary data.</text>
</comment>
<comment type="similarity">
    <text evidence="1">Belongs to the glutamate-gated ion channel (TC 1.A.10.1) family.</text>
</comment>
<dbReference type="SUPFAM" id="SSF53850">
    <property type="entry name" value="Periplasmic binding protein-like II"/>
    <property type="match status" value="1"/>
</dbReference>
<keyword evidence="6 16" id="KW-1133">Transmembrane helix</keyword>
<evidence type="ECO:0000256" key="2">
    <source>
        <dbReference type="ARBA" id="ARBA00022448"/>
    </source>
</evidence>
<comment type="subcellular location">
    <subcellularLocation>
        <location evidence="15">Postsynaptic cell membrane</location>
        <topology evidence="15">Multi-pass membrane protein</topology>
    </subcellularLocation>
</comment>
<evidence type="ECO:0000256" key="6">
    <source>
        <dbReference type="ARBA" id="ARBA00022989"/>
    </source>
</evidence>
<sequence>YDAVKLFVLAIQALDNSTDVQLTSLVCEGEVSWDHGNSLINYMKLVQLQGLTGHIEFDALGFRTDFTLDIVELGMENLTKVGTWNRKTGANYTRTYQDTFKRIVDGLQNKTLIVSFAYNDPYIMLKESSKQLTGNDRFEGFCIDLLNEIASILKFNYTLVSVPDNSYGSKDKVSGEWNGMIKELLEQRAEMAITDLTINYQREQAVDFTMPFMNMGISILYKKPQKMAPSLFSFLSPLSLEVWMYMITAYVGVSVLLYILARFTPYEWQNPHPCDPDPDTLENQFTILNCLWFAIGSLMQQGCDFLPQDSTLPTYSRMWSFMESTSPSVFTKSNAEGVKRVQEENGLYAYLMESSSIEYITERNCDLTQVGGLLDSKSYGIALPPGSPYKGPLDVAILSMQERGRLHVLKEKWFKQKRGGGKCKEEAGGSSMASELNLSNVGGVFVVLLGGMGLALVVAMGEFILECYDIAKDDQLPLLSVLSTELRFVFKCKGSSKPVRKKACESEAGDISHNIYGSDVYNYTGKNPLS</sequence>
<dbReference type="InterPro" id="IPR028082">
    <property type="entry name" value="Peripla_BP_I"/>
</dbReference>
<evidence type="ECO:0000313" key="19">
    <source>
        <dbReference type="EMBL" id="KAK8735500.1"/>
    </source>
</evidence>
<evidence type="ECO:0000313" key="20">
    <source>
        <dbReference type="Proteomes" id="UP001445076"/>
    </source>
</evidence>
<evidence type="ECO:0000256" key="16">
    <source>
        <dbReference type="SAM" id="Phobius"/>
    </source>
</evidence>